<reference evidence="1 2" key="1">
    <citation type="submission" date="2021-06" db="EMBL/GenBank/DDBJ databases">
        <title>Caerostris extrusa draft genome.</title>
        <authorList>
            <person name="Kono N."/>
            <person name="Arakawa K."/>
        </authorList>
    </citation>
    <scope>NUCLEOTIDE SEQUENCE [LARGE SCALE GENOMIC DNA]</scope>
</reference>
<dbReference type="EMBL" id="BPLR01000207">
    <property type="protein sequence ID" value="GIY92893.1"/>
    <property type="molecule type" value="Genomic_DNA"/>
</dbReference>
<keyword evidence="2" id="KW-1185">Reference proteome</keyword>
<protein>
    <submittedName>
        <fullName evidence="1">Uncharacterized protein</fullName>
    </submittedName>
</protein>
<proteinExistence type="predicted"/>
<dbReference type="AlphaFoldDB" id="A0AAV4XE06"/>
<comment type="caution">
    <text evidence="1">The sequence shown here is derived from an EMBL/GenBank/DDBJ whole genome shotgun (WGS) entry which is preliminary data.</text>
</comment>
<evidence type="ECO:0000313" key="1">
    <source>
        <dbReference type="EMBL" id="GIY92893.1"/>
    </source>
</evidence>
<gene>
    <name evidence="1" type="ORF">CEXT_158181</name>
</gene>
<accession>A0AAV4XE06</accession>
<evidence type="ECO:0000313" key="2">
    <source>
        <dbReference type="Proteomes" id="UP001054945"/>
    </source>
</evidence>
<sequence>MDSVVPGCERREGEGVIKGRNGWLHKGGLRTEGLEWRGNQLRVWAVLSPFTEAGKEWHDKGKKSGEYLLCPRILRLNQQEFNTLPSPLEDSFLQYQESLSTAPLMTRLLVTQSLDGHSNGHSYACNAILINTRRTFRGQATR</sequence>
<name>A0AAV4XE06_CAEEX</name>
<dbReference type="Proteomes" id="UP001054945">
    <property type="component" value="Unassembled WGS sequence"/>
</dbReference>
<organism evidence="1 2">
    <name type="scientific">Caerostris extrusa</name>
    <name type="common">Bark spider</name>
    <name type="synonym">Caerostris bankana</name>
    <dbReference type="NCBI Taxonomy" id="172846"/>
    <lineage>
        <taxon>Eukaryota</taxon>
        <taxon>Metazoa</taxon>
        <taxon>Ecdysozoa</taxon>
        <taxon>Arthropoda</taxon>
        <taxon>Chelicerata</taxon>
        <taxon>Arachnida</taxon>
        <taxon>Araneae</taxon>
        <taxon>Araneomorphae</taxon>
        <taxon>Entelegynae</taxon>
        <taxon>Araneoidea</taxon>
        <taxon>Araneidae</taxon>
        <taxon>Caerostris</taxon>
    </lineage>
</organism>